<proteinExistence type="predicted"/>
<protein>
    <submittedName>
        <fullName evidence="1">Uncharacterized protein</fullName>
    </submittedName>
</protein>
<evidence type="ECO:0000313" key="2">
    <source>
        <dbReference type="EMBL" id="CAF4517863.1"/>
    </source>
</evidence>
<name>A0A8S2G9Z2_9BILA</name>
<dbReference type="Proteomes" id="UP000677228">
    <property type="component" value="Unassembled WGS sequence"/>
</dbReference>
<feature type="non-terminal residue" evidence="1">
    <location>
        <position position="8"/>
    </location>
</feature>
<evidence type="ECO:0000313" key="1">
    <source>
        <dbReference type="EMBL" id="CAF1660397.1"/>
    </source>
</evidence>
<sequence>MQIALGQE</sequence>
<evidence type="ECO:0000313" key="3">
    <source>
        <dbReference type="Proteomes" id="UP000677228"/>
    </source>
</evidence>
<organism evidence="1 3">
    <name type="scientific">Didymodactylos carnosus</name>
    <dbReference type="NCBI Taxonomy" id="1234261"/>
    <lineage>
        <taxon>Eukaryota</taxon>
        <taxon>Metazoa</taxon>
        <taxon>Spiralia</taxon>
        <taxon>Gnathifera</taxon>
        <taxon>Rotifera</taxon>
        <taxon>Eurotatoria</taxon>
        <taxon>Bdelloidea</taxon>
        <taxon>Philodinida</taxon>
        <taxon>Philodinidae</taxon>
        <taxon>Didymodactylos</taxon>
    </lineage>
</organism>
<accession>A0A8S2G9Z2</accession>
<dbReference type="EMBL" id="CAJOBA010100362">
    <property type="protein sequence ID" value="CAF4517863.1"/>
    <property type="molecule type" value="Genomic_DNA"/>
</dbReference>
<dbReference type="Proteomes" id="UP000682733">
    <property type="component" value="Unassembled WGS sequence"/>
</dbReference>
<comment type="caution">
    <text evidence="1">The sequence shown here is derived from an EMBL/GenBank/DDBJ whole genome shotgun (WGS) entry which is preliminary data.</text>
</comment>
<reference evidence="1" key="1">
    <citation type="submission" date="2021-02" db="EMBL/GenBank/DDBJ databases">
        <authorList>
            <person name="Nowell W R."/>
        </authorList>
    </citation>
    <scope>NUCLEOTIDE SEQUENCE</scope>
</reference>
<gene>
    <name evidence="1" type="ORF">OVA965_LOCUS45256</name>
    <name evidence="2" type="ORF">TMI583_LOCUS48594</name>
</gene>
<dbReference type="EMBL" id="CAJNOK010069922">
    <property type="protein sequence ID" value="CAF1660397.1"/>
    <property type="molecule type" value="Genomic_DNA"/>
</dbReference>